<feature type="compositionally biased region" description="Low complexity" evidence="1">
    <location>
        <begin position="244"/>
        <end position="258"/>
    </location>
</feature>
<dbReference type="EMBL" id="JBIGIB010000007">
    <property type="protein sequence ID" value="MFG6469104.1"/>
    <property type="molecule type" value="Genomic_DNA"/>
</dbReference>
<feature type="compositionally biased region" description="Low complexity" evidence="1">
    <location>
        <begin position="172"/>
        <end position="186"/>
    </location>
</feature>
<name>A0ABW7H4T3_9BURK</name>
<feature type="compositionally biased region" description="Low complexity" evidence="1">
    <location>
        <begin position="272"/>
        <end position="297"/>
    </location>
</feature>
<feature type="region of interest" description="Disordered" evidence="1">
    <location>
        <begin position="61"/>
        <end position="357"/>
    </location>
</feature>
<protein>
    <recommendedName>
        <fullName evidence="4">Meckel syndrome type 1 protein</fullName>
    </recommendedName>
</protein>
<accession>A0ABW7H4T3</accession>
<evidence type="ECO:0008006" key="4">
    <source>
        <dbReference type="Google" id="ProtNLM"/>
    </source>
</evidence>
<dbReference type="Proteomes" id="UP001606303">
    <property type="component" value="Unassembled WGS sequence"/>
</dbReference>
<evidence type="ECO:0000313" key="3">
    <source>
        <dbReference type="Proteomes" id="UP001606303"/>
    </source>
</evidence>
<feature type="compositionally biased region" description="Pro residues" evidence="1">
    <location>
        <begin position="130"/>
        <end position="144"/>
    </location>
</feature>
<feature type="compositionally biased region" description="Low complexity" evidence="1">
    <location>
        <begin position="455"/>
        <end position="475"/>
    </location>
</feature>
<gene>
    <name evidence="2" type="ORF">ACG01O_20940</name>
</gene>
<keyword evidence="3" id="KW-1185">Reference proteome</keyword>
<feature type="compositionally biased region" description="Low complexity" evidence="1">
    <location>
        <begin position="432"/>
        <end position="444"/>
    </location>
</feature>
<organism evidence="2 3">
    <name type="scientific">Pelomonas baiyunensis</name>
    <dbReference type="NCBI Taxonomy" id="3299026"/>
    <lineage>
        <taxon>Bacteria</taxon>
        <taxon>Pseudomonadati</taxon>
        <taxon>Pseudomonadota</taxon>
        <taxon>Betaproteobacteria</taxon>
        <taxon>Burkholderiales</taxon>
        <taxon>Sphaerotilaceae</taxon>
        <taxon>Roseateles</taxon>
    </lineage>
</organism>
<evidence type="ECO:0000256" key="1">
    <source>
        <dbReference type="SAM" id="MobiDB-lite"/>
    </source>
</evidence>
<feature type="compositionally biased region" description="Low complexity" evidence="1">
    <location>
        <begin position="197"/>
        <end position="209"/>
    </location>
</feature>
<dbReference type="RefSeq" id="WP_394387397.1">
    <property type="nucleotide sequence ID" value="NZ_JBIGIB010000007.1"/>
</dbReference>
<sequence>MSALTLHRRNAPDPKLLQRCLLLAGLLHVWLVLVFGNATGTAAPGQGVWGSLTVKLLGRIGSDSNAPPGDPSPALEHNGAPGDGAQTRQGGQVRNEPAPPGPPGAATLGRWNPQPVPAEAATTDELSPQPAEPQPAPPPVPSPPTRTLTAPERSPALQRETVPVPAARPEADAPLPTALPADLPSAVQRLEARSDTPRAALPAPATLRPTPRPSDTFALPPDLTLPAPVARLDATPADRRDLALPRPADLRPAPRAAVTPPPSTELPAAVNRLDAPATPARAAALPKPADLRAAAPAPATPAPTPTDLPAPVQRLEAPSTDTRPVPALPRASANLRAATPAAPVELPSARDLPAPVQRLEAADAGAAAVTRLPAPNAVSPTAAPSAAAAAVPELSRNLPGAVTAPSAAAAPAAAAGPAQGDPQAALRGEVPASGSTASRASAGSPDAGSQLGPDLAVPPSASASAPRAPLNLSLPRGSAIAARRGPGLMELLPQPPERKSKLEQSLENAANPDCRKAYAEAGLLAALPLALDAARGKGCKW</sequence>
<feature type="compositionally biased region" description="Pro residues" evidence="1">
    <location>
        <begin position="298"/>
        <end position="308"/>
    </location>
</feature>
<feature type="region of interest" description="Disordered" evidence="1">
    <location>
        <begin position="413"/>
        <end position="508"/>
    </location>
</feature>
<comment type="caution">
    <text evidence="2">The sequence shown here is derived from an EMBL/GenBank/DDBJ whole genome shotgun (WGS) entry which is preliminary data.</text>
</comment>
<feature type="compositionally biased region" description="Low complexity" evidence="1">
    <location>
        <begin position="413"/>
        <end position="425"/>
    </location>
</feature>
<evidence type="ECO:0000313" key="2">
    <source>
        <dbReference type="EMBL" id="MFG6469104.1"/>
    </source>
</evidence>
<reference evidence="2 3" key="1">
    <citation type="submission" date="2024-08" db="EMBL/GenBank/DDBJ databases">
        <authorList>
            <person name="Lu H."/>
        </authorList>
    </citation>
    <scope>NUCLEOTIDE SEQUENCE [LARGE SCALE GENOMIC DNA]</scope>
    <source>
        <strain evidence="2 3">BYS87W</strain>
    </source>
</reference>
<proteinExistence type="predicted"/>